<gene>
    <name evidence="1" type="ORF">SAMN05216289_13151</name>
</gene>
<dbReference type="OrthoDB" id="9764216at2"/>
<dbReference type="RefSeq" id="WP_092410038.1">
    <property type="nucleotide sequence ID" value="NZ_FOVF01000031.1"/>
</dbReference>
<reference evidence="1 2" key="1">
    <citation type="submission" date="2016-10" db="EMBL/GenBank/DDBJ databases">
        <authorList>
            <person name="de Groot N.N."/>
        </authorList>
    </citation>
    <scope>NUCLEOTIDE SEQUENCE [LARGE SCALE GENOMIC DNA]</scope>
    <source>
        <strain evidence="1 2">CGMCC 1.7659</strain>
    </source>
</reference>
<dbReference type="STRING" id="578942.SAMN05216289_13151"/>
<evidence type="ECO:0008006" key="3">
    <source>
        <dbReference type="Google" id="ProtNLM"/>
    </source>
</evidence>
<protein>
    <recommendedName>
        <fullName evidence="3">VWA domain containing CoxE-like protein</fullName>
    </recommendedName>
</protein>
<dbReference type="InterPro" id="IPR008912">
    <property type="entry name" value="Uncharacterised_CoxE"/>
</dbReference>
<accession>A0A1I5A2X8</accession>
<evidence type="ECO:0000313" key="2">
    <source>
        <dbReference type="Proteomes" id="UP000198575"/>
    </source>
</evidence>
<dbReference type="AlphaFoldDB" id="A0A1I5A2X8"/>
<name>A0A1I5A2X8_9GAMM</name>
<organism evidence="1 2">
    <name type="scientific">Dokdonella immobilis</name>
    <dbReference type="NCBI Taxonomy" id="578942"/>
    <lineage>
        <taxon>Bacteria</taxon>
        <taxon>Pseudomonadati</taxon>
        <taxon>Pseudomonadota</taxon>
        <taxon>Gammaproteobacteria</taxon>
        <taxon>Lysobacterales</taxon>
        <taxon>Rhodanobacteraceae</taxon>
        <taxon>Dokdonella</taxon>
    </lineage>
</organism>
<evidence type="ECO:0000313" key="1">
    <source>
        <dbReference type="EMBL" id="SFN56864.1"/>
    </source>
</evidence>
<dbReference type="Pfam" id="PF05762">
    <property type="entry name" value="VWA_CoxE"/>
    <property type="match status" value="1"/>
</dbReference>
<keyword evidence="2" id="KW-1185">Reference proteome</keyword>
<sequence>MLIGLFEALRSARVPVTLREWLDLMAALQADLAFADREALHGLARTILVKDERHFDRFDRAFCNYLNGVDTILPEQLAAIPEDWLREGMQRLLTDEEKAQIEALGGLEKLMEEFRKRLEEQKERHSGGNRWIGTGGTSPFGAGGYHPGGIRVGSKGGGRMAAKVWEQRLYRNLDSDAELGPRNLKIALRRLRRFAREGAAEELDLDGTISATAREGGMLDIRLRPERHNAVKVLLFLDVGGSMDEHVYACEALFGAARSEFKRLEHFYFHNFIYDHVWRDNLRRSNEATPTAELLRRYNPDHKVVFVGDAAMGPYEIAHAGGSVEYWNEEPGSAWFHRLRNHFRKLVWINPTPIERWRYTPSTDLVRELVEDRMYPLTPHGLADAMRFLAR</sequence>
<dbReference type="Proteomes" id="UP000198575">
    <property type="component" value="Unassembled WGS sequence"/>
</dbReference>
<dbReference type="PANTHER" id="PTHR39338">
    <property type="entry name" value="BLL5662 PROTEIN-RELATED"/>
    <property type="match status" value="1"/>
</dbReference>
<dbReference type="PANTHER" id="PTHR39338:SF7">
    <property type="entry name" value="BLL6692 PROTEIN"/>
    <property type="match status" value="1"/>
</dbReference>
<dbReference type="EMBL" id="FOVF01000031">
    <property type="protein sequence ID" value="SFN56864.1"/>
    <property type="molecule type" value="Genomic_DNA"/>
</dbReference>
<proteinExistence type="predicted"/>